<gene>
    <name evidence="7" type="ORF">DFJ67_2141</name>
</gene>
<dbReference type="OrthoDB" id="4295944at2"/>
<evidence type="ECO:0000256" key="2">
    <source>
        <dbReference type="ARBA" id="ARBA00022692"/>
    </source>
</evidence>
<feature type="transmembrane region" description="Helical" evidence="5">
    <location>
        <begin position="220"/>
        <end position="241"/>
    </location>
</feature>
<feature type="transmembrane region" description="Helical" evidence="5">
    <location>
        <begin position="136"/>
        <end position="161"/>
    </location>
</feature>
<keyword evidence="8" id="KW-1185">Reference proteome</keyword>
<evidence type="ECO:0000259" key="6">
    <source>
        <dbReference type="Pfam" id="PF01061"/>
    </source>
</evidence>
<dbReference type="AlphaFoldDB" id="A0A3D9ZI78"/>
<evidence type="ECO:0000256" key="4">
    <source>
        <dbReference type="ARBA" id="ARBA00023136"/>
    </source>
</evidence>
<dbReference type="GO" id="GO:0016020">
    <property type="term" value="C:membrane"/>
    <property type="evidence" value="ECO:0007669"/>
    <property type="project" value="UniProtKB-SubCell"/>
</dbReference>
<dbReference type="Proteomes" id="UP000256913">
    <property type="component" value="Unassembled WGS sequence"/>
</dbReference>
<keyword evidence="2 5" id="KW-0812">Transmembrane</keyword>
<dbReference type="Pfam" id="PF01061">
    <property type="entry name" value="ABC2_membrane"/>
    <property type="match status" value="1"/>
</dbReference>
<feature type="transmembrane region" description="Helical" evidence="5">
    <location>
        <begin position="55"/>
        <end position="77"/>
    </location>
</feature>
<comment type="caution">
    <text evidence="7">The sequence shown here is derived from an EMBL/GenBank/DDBJ whole genome shotgun (WGS) entry which is preliminary data.</text>
</comment>
<keyword evidence="4 5" id="KW-0472">Membrane</keyword>
<feature type="transmembrane region" description="Helical" evidence="5">
    <location>
        <begin position="98"/>
        <end position="124"/>
    </location>
</feature>
<dbReference type="EMBL" id="QUMQ01000001">
    <property type="protein sequence ID" value="REF96172.1"/>
    <property type="molecule type" value="Genomic_DNA"/>
</dbReference>
<proteinExistence type="predicted"/>
<dbReference type="GO" id="GO:0140359">
    <property type="term" value="F:ABC-type transporter activity"/>
    <property type="evidence" value="ECO:0007669"/>
    <property type="project" value="InterPro"/>
</dbReference>
<accession>A0A3D9ZI78</accession>
<dbReference type="InterPro" id="IPR013525">
    <property type="entry name" value="ABC2_TM"/>
</dbReference>
<comment type="subcellular location">
    <subcellularLocation>
        <location evidence="1">Membrane</location>
        <topology evidence="1">Multi-pass membrane protein</topology>
    </subcellularLocation>
</comment>
<evidence type="ECO:0000313" key="8">
    <source>
        <dbReference type="Proteomes" id="UP000256913"/>
    </source>
</evidence>
<keyword evidence="3 5" id="KW-1133">Transmembrane helix</keyword>
<dbReference type="RefSeq" id="WP_116067738.1">
    <property type="nucleotide sequence ID" value="NZ_BONB01000022.1"/>
</dbReference>
<evidence type="ECO:0000256" key="5">
    <source>
        <dbReference type="SAM" id="Phobius"/>
    </source>
</evidence>
<reference evidence="7 8" key="1">
    <citation type="submission" date="2018-08" db="EMBL/GenBank/DDBJ databases">
        <title>Sequencing the genomes of 1000 actinobacteria strains.</title>
        <authorList>
            <person name="Klenk H.-P."/>
        </authorList>
    </citation>
    <scope>NUCLEOTIDE SEQUENCE [LARGE SCALE GENOMIC DNA]</scope>
    <source>
        <strain evidence="7 8">DSM 44099</strain>
    </source>
</reference>
<organism evidence="7 8">
    <name type="scientific">Asanoa ferruginea</name>
    <dbReference type="NCBI Taxonomy" id="53367"/>
    <lineage>
        <taxon>Bacteria</taxon>
        <taxon>Bacillati</taxon>
        <taxon>Actinomycetota</taxon>
        <taxon>Actinomycetes</taxon>
        <taxon>Micromonosporales</taxon>
        <taxon>Micromonosporaceae</taxon>
        <taxon>Asanoa</taxon>
    </lineage>
</organism>
<name>A0A3D9ZI78_9ACTN</name>
<evidence type="ECO:0000313" key="7">
    <source>
        <dbReference type="EMBL" id="REF96172.1"/>
    </source>
</evidence>
<evidence type="ECO:0000256" key="3">
    <source>
        <dbReference type="ARBA" id="ARBA00022989"/>
    </source>
</evidence>
<dbReference type="PANTHER" id="PTHR43229:SF2">
    <property type="entry name" value="NODULATION PROTEIN J"/>
    <property type="match status" value="1"/>
</dbReference>
<dbReference type="PANTHER" id="PTHR43229">
    <property type="entry name" value="NODULATION PROTEIN J"/>
    <property type="match status" value="1"/>
</dbReference>
<feature type="domain" description="ABC-2 type transporter transmembrane" evidence="6">
    <location>
        <begin position="18"/>
        <end position="206"/>
    </location>
</feature>
<dbReference type="InterPro" id="IPR051784">
    <property type="entry name" value="Nod_factor_ABC_transporter"/>
</dbReference>
<evidence type="ECO:0000256" key="1">
    <source>
        <dbReference type="ARBA" id="ARBA00004141"/>
    </source>
</evidence>
<protein>
    <submittedName>
        <fullName evidence="7">ABC-type multidrug transport system permease subunit</fullName>
    </submittedName>
</protein>
<sequence>MTDVLWAAWRGAVLQVHEAKRSSNLLVHGIVQPLVVISLGLYARGNADPKYVGQVIAGAAMLSLWTVVLWNSGTLLLRDRMAGALATIMVRPYPLVAVLLGRTLLVALTAIVSNALVVVVIVNARGGPPPELPGPTTMVVLALLAAGSAACLGVLLSAVVVASRGAAMVIDTFVYVIFVLGGLLIPVNLLPAAVRWPAELVSLHHVAVMVVGKHLDGSQVAAVLGLSAAYLAAGIVLMGAATRQARREGTLDLV</sequence>
<feature type="transmembrane region" description="Helical" evidence="5">
    <location>
        <begin position="25"/>
        <end position="43"/>
    </location>
</feature>
<feature type="transmembrane region" description="Helical" evidence="5">
    <location>
        <begin position="173"/>
        <end position="194"/>
    </location>
</feature>